<dbReference type="RefSeq" id="WP_089301707.1">
    <property type="nucleotide sequence ID" value="NZ_FZNW01000011.1"/>
</dbReference>
<dbReference type="OrthoDB" id="4773077at2"/>
<dbReference type="InterPro" id="IPR025327">
    <property type="entry name" value="DUF4233"/>
</dbReference>
<sequence length="131" mass="13590">MTGEAGTPPPPATDPMKGFRGVMAGALILQAIVLGLALLVVADLGAGVTSWQGWSLMGVIAALLASCGVLRQRGTVPVVLLLQGALIAFFGALPAVGVVGVVFLGVWIYMLWLRREVARRMAEGRLPGQQA</sequence>
<keyword evidence="1" id="KW-1133">Transmembrane helix</keyword>
<organism evidence="2 3">
    <name type="scientific">Haloechinothrix alba</name>
    <dbReference type="NCBI Taxonomy" id="664784"/>
    <lineage>
        <taxon>Bacteria</taxon>
        <taxon>Bacillati</taxon>
        <taxon>Actinomycetota</taxon>
        <taxon>Actinomycetes</taxon>
        <taxon>Pseudonocardiales</taxon>
        <taxon>Pseudonocardiaceae</taxon>
        <taxon>Haloechinothrix</taxon>
    </lineage>
</organism>
<accession>A0A238XLD7</accession>
<feature type="transmembrane region" description="Helical" evidence="1">
    <location>
        <begin position="20"/>
        <end position="42"/>
    </location>
</feature>
<keyword evidence="1" id="KW-0472">Membrane</keyword>
<evidence type="ECO:0008006" key="4">
    <source>
        <dbReference type="Google" id="ProtNLM"/>
    </source>
</evidence>
<evidence type="ECO:0000313" key="2">
    <source>
        <dbReference type="EMBL" id="SNR59283.1"/>
    </source>
</evidence>
<feature type="transmembrane region" description="Helical" evidence="1">
    <location>
        <begin position="84"/>
        <end position="112"/>
    </location>
</feature>
<dbReference type="EMBL" id="FZNW01000011">
    <property type="protein sequence ID" value="SNR59283.1"/>
    <property type="molecule type" value="Genomic_DNA"/>
</dbReference>
<feature type="transmembrane region" description="Helical" evidence="1">
    <location>
        <begin position="54"/>
        <end position="72"/>
    </location>
</feature>
<evidence type="ECO:0000313" key="3">
    <source>
        <dbReference type="Proteomes" id="UP000198348"/>
    </source>
</evidence>
<dbReference type="AlphaFoldDB" id="A0A238XLD7"/>
<dbReference type="Pfam" id="PF14017">
    <property type="entry name" value="DUF4233"/>
    <property type="match status" value="1"/>
</dbReference>
<keyword evidence="3" id="KW-1185">Reference proteome</keyword>
<dbReference type="Proteomes" id="UP000198348">
    <property type="component" value="Unassembled WGS sequence"/>
</dbReference>
<gene>
    <name evidence="2" type="ORF">SAMN06265360_11177</name>
</gene>
<proteinExistence type="predicted"/>
<protein>
    <recommendedName>
        <fullName evidence="4">DUF4233 domain-containing protein</fullName>
    </recommendedName>
</protein>
<reference evidence="2 3" key="1">
    <citation type="submission" date="2017-06" db="EMBL/GenBank/DDBJ databases">
        <authorList>
            <person name="Kim H.J."/>
            <person name="Triplett B.A."/>
        </authorList>
    </citation>
    <scope>NUCLEOTIDE SEQUENCE [LARGE SCALE GENOMIC DNA]</scope>
    <source>
        <strain evidence="2 3">DSM 45207</strain>
    </source>
</reference>
<keyword evidence="1" id="KW-0812">Transmembrane</keyword>
<evidence type="ECO:0000256" key="1">
    <source>
        <dbReference type="SAM" id="Phobius"/>
    </source>
</evidence>
<name>A0A238XLD7_9PSEU</name>